<comment type="caution">
    <text evidence="2">The sequence shown here is derived from an EMBL/GenBank/DDBJ whole genome shotgun (WGS) entry which is preliminary data.</text>
</comment>
<keyword evidence="1" id="KW-1133">Transmembrane helix</keyword>
<keyword evidence="3" id="KW-1185">Reference proteome</keyword>
<protein>
    <submittedName>
        <fullName evidence="2">Uncharacterized protein</fullName>
    </submittedName>
</protein>
<reference evidence="2" key="1">
    <citation type="journal article" date="2020" name="Fungal Divers.">
        <title>Resolving the Mortierellaceae phylogeny through synthesis of multi-gene phylogenetics and phylogenomics.</title>
        <authorList>
            <person name="Vandepol N."/>
            <person name="Liber J."/>
            <person name="Desiro A."/>
            <person name="Na H."/>
            <person name="Kennedy M."/>
            <person name="Barry K."/>
            <person name="Grigoriev I.V."/>
            <person name="Miller A.N."/>
            <person name="O'Donnell K."/>
            <person name="Stajich J.E."/>
            <person name="Bonito G."/>
        </authorList>
    </citation>
    <scope>NUCLEOTIDE SEQUENCE</scope>
    <source>
        <strain evidence="2">NRRL 28262</strain>
    </source>
</reference>
<keyword evidence="1" id="KW-0472">Membrane</keyword>
<dbReference type="EMBL" id="JAAAIL010002219">
    <property type="protein sequence ID" value="KAG0259190.1"/>
    <property type="molecule type" value="Genomic_DNA"/>
</dbReference>
<dbReference type="AlphaFoldDB" id="A0AAD4D360"/>
<accession>A0AAD4D360</accession>
<gene>
    <name evidence="2" type="ORF">BGZ95_004749</name>
</gene>
<proteinExistence type="predicted"/>
<evidence type="ECO:0000313" key="3">
    <source>
        <dbReference type="Proteomes" id="UP001194580"/>
    </source>
</evidence>
<feature type="transmembrane region" description="Helical" evidence="1">
    <location>
        <begin position="40"/>
        <end position="60"/>
    </location>
</feature>
<keyword evidence="1" id="KW-0812">Transmembrane</keyword>
<evidence type="ECO:0000313" key="2">
    <source>
        <dbReference type="EMBL" id="KAG0259190.1"/>
    </source>
</evidence>
<organism evidence="2 3">
    <name type="scientific">Linnemannia exigua</name>
    <dbReference type="NCBI Taxonomy" id="604196"/>
    <lineage>
        <taxon>Eukaryota</taxon>
        <taxon>Fungi</taxon>
        <taxon>Fungi incertae sedis</taxon>
        <taxon>Mucoromycota</taxon>
        <taxon>Mortierellomycotina</taxon>
        <taxon>Mortierellomycetes</taxon>
        <taxon>Mortierellales</taxon>
        <taxon>Mortierellaceae</taxon>
        <taxon>Linnemannia</taxon>
    </lineage>
</organism>
<sequence length="115" mass="13133">MHLLATVQRHNKRLGVAYNIKGRPAVSHRRCEDAPHLLDLFPHVFALLHFLCITIVLMLIEMLVKVFNACEFLAALRAPALHIEQPFGVPRDMKLILLSRLEGVRTTLHRALQLL</sequence>
<name>A0AAD4D360_9FUNG</name>
<evidence type="ECO:0000256" key="1">
    <source>
        <dbReference type="SAM" id="Phobius"/>
    </source>
</evidence>
<dbReference type="Proteomes" id="UP001194580">
    <property type="component" value="Unassembled WGS sequence"/>
</dbReference>